<comment type="similarity">
    <text evidence="1 3">Belongs to the diaminopimelate epimerase family.</text>
</comment>
<comment type="subunit">
    <text evidence="3">Homodimer.</text>
</comment>
<comment type="catalytic activity">
    <reaction evidence="3">
        <text>(2S,6S)-2,6-diaminopimelate = meso-2,6-diaminopimelate</text>
        <dbReference type="Rhea" id="RHEA:15393"/>
        <dbReference type="ChEBI" id="CHEBI:57609"/>
        <dbReference type="ChEBI" id="CHEBI:57791"/>
        <dbReference type="EC" id="5.1.1.7"/>
    </reaction>
</comment>
<evidence type="ECO:0000256" key="1">
    <source>
        <dbReference type="ARBA" id="ARBA00010219"/>
    </source>
</evidence>
<keyword evidence="3" id="KW-0457">Lysine biosynthesis</keyword>
<keyword evidence="3" id="KW-0028">Amino-acid biosynthesis</keyword>
<dbReference type="NCBIfam" id="TIGR00652">
    <property type="entry name" value="DapF"/>
    <property type="match status" value="1"/>
</dbReference>
<dbReference type="Gene3D" id="3.10.310.10">
    <property type="entry name" value="Diaminopimelate Epimerase, Chain A, domain 1"/>
    <property type="match status" value="2"/>
</dbReference>
<comment type="subcellular location">
    <subcellularLocation>
        <location evidence="3">Cytoplasm</location>
    </subcellularLocation>
</comment>
<keyword evidence="6" id="KW-1185">Reference proteome</keyword>
<organism evidence="5 6">
    <name type="scientific">Hirschia litorea</name>
    <dbReference type="NCBI Taxonomy" id="1199156"/>
    <lineage>
        <taxon>Bacteria</taxon>
        <taxon>Pseudomonadati</taxon>
        <taxon>Pseudomonadota</taxon>
        <taxon>Alphaproteobacteria</taxon>
        <taxon>Hyphomonadales</taxon>
        <taxon>Hyphomonadaceae</taxon>
        <taxon>Hirschia</taxon>
    </lineage>
</organism>
<feature type="binding site" evidence="3">
    <location>
        <position position="189"/>
    </location>
    <ligand>
        <name>substrate</name>
    </ligand>
</feature>
<feature type="site" description="Could be important to modulate the pK values of the two catalytic cysteine residues" evidence="3">
    <location>
        <position position="207"/>
    </location>
</feature>
<feature type="binding site" evidence="3">
    <location>
        <position position="41"/>
    </location>
    <ligand>
        <name>substrate</name>
    </ligand>
</feature>
<proteinExistence type="inferred from homology"/>
<keyword evidence="3" id="KW-0963">Cytoplasm</keyword>
<name>A0ABW2IM22_9PROT</name>
<feature type="binding site" evidence="3">
    <location>
        <position position="11"/>
    </location>
    <ligand>
        <name>substrate</name>
    </ligand>
</feature>
<feature type="binding site" evidence="3">
    <location>
        <position position="156"/>
    </location>
    <ligand>
        <name>substrate</name>
    </ligand>
</feature>
<evidence type="ECO:0000256" key="4">
    <source>
        <dbReference type="NCBIfam" id="TIGR00652"/>
    </source>
</evidence>
<dbReference type="RefSeq" id="WP_382167430.1">
    <property type="nucleotide sequence ID" value="NZ_JBHTBR010000005.1"/>
</dbReference>
<reference evidence="6" key="1">
    <citation type="journal article" date="2019" name="Int. J. Syst. Evol. Microbiol.">
        <title>The Global Catalogue of Microorganisms (GCM) 10K type strain sequencing project: providing services to taxonomists for standard genome sequencing and annotation.</title>
        <authorList>
            <consortium name="The Broad Institute Genomics Platform"/>
            <consortium name="The Broad Institute Genome Sequencing Center for Infectious Disease"/>
            <person name="Wu L."/>
            <person name="Ma J."/>
        </authorList>
    </citation>
    <scope>NUCLEOTIDE SEQUENCE [LARGE SCALE GENOMIC DNA]</scope>
    <source>
        <strain evidence="6">CCUG 51308</strain>
    </source>
</reference>
<feature type="binding site" evidence="3">
    <location>
        <begin position="217"/>
        <end position="218"/>
    </location>
    <ligand>
        <name>substrate</name>
    </ligand>
</feature>
<dbReference type="GO" id="GO:0008837">
    <property type="term" value="F:diaminopimelate epimerase activity"/>
    <property type="evidence" value="ECO:0007669"/>
    <property type="project" value="UniProtKB-EC"/>
</dbReference>
<feature type="active site" description="Proton acceptor" evidence="3">
    <location>
        <position position="216"/>
    </location>
</feature>
<dbReference type="HAMAP" id="MF_00197">
    <property type="entry name" value="DAP_epimerase"/>
    <property type="match status" value="1"/>
</dbReference>
<dbReference type="PANTHER" id="PTHR31689:SF0">
    <property type="entry name" value="DIAMINOPIMELATE EPIMERASE"/>
    <property type="match status" value="1"/>
</dbReference>
<dbReference type="Proteomes" id="UP001596492">
    <property type="component" value="Unassembled WGS sequence"/>
</dbReference>
<feature type="site" description="Could be important to modulate the pK values of the two catalytic cysteine residues" evidence="3">
    <location>
        <position position="158"/>
    </location>
</feature>
<accession>A0ABW2IM22</accession>
<dbReference type="PANTHER" id="PTHR31689">
    <property type="entry name" value="DIAMINOPIMELATE EPIMERASE, CHLOROPLASTIC"/>
    <property type="match status" value="1"/>
</dbReference>
<dbReference type="EMBL" id="JBHTBR010000005">
    <property type="protein sequence ID" value="MFC7292193.1"/>
    <property type="molecule type" value="Genomic_DNA"/>
</dbReference>
<evidence type="ECO:0000313" key="6">
    <source>
        <dbReference type="Proteomes" id="UP001596492"/>
    </source>
</evidence>
<comment type="function">
    <text evidence="3">Catalyzes the stereoinversion of LL-2,6-diaminopimelate (L,L-DAP) to meso-diaminopimelate (meso-DAP), a precursor of L-lysine and an essential component of the bacterial peptidoglycan.</text>
</comment>
<protein>
    <recommendedName>
        <fullName evidence="3 4">Diaminopimelate epimerase</fullName>
        <shortName evidence="3">DAP epimerase</shortName>
        <ecNumber evidence="3 4">5.1.1.7</ecNumber>
    </recommendedName>
    <alternativeName>
        <fullName evidence="3">PLP-independent amino acid racemase</fullName>
    </alternativeName>
</protein>
<sequence>MKYYQMNGCGNAFAILDGRGEKLSLSPEAVRRIAKSANADQVVSLEHSMRGDIFMRIWNNTGSEVSACGNVSRCVGWIMMRERKRDTIKIETEAGLLIAKRHGNGETMISVDMGSPLLKWEEIPLAERMDTRGIDIKIGPIDAPYLQLPGAVNMGNPHCVFFVDDLDATDVKAIGPLIEGHMLFPEKVNVGFAQILGRDCIRLRVWERDAGLTKACGTGACAAVVAGVRKNLLNRSCTVFVDGGDLHIDWRESDDHVIMTGPIELERQAEIKSPASAPLFK</sequence>
<dbReference type="InterPro" id="IPR001653">
    <property type="entry name" value="DAP_epimerase_DapF"/>
</dbReference>
<evidence type="ECO:0000313" key="5">
    <source>
        <dbReference type="EMBL" id="MFC7292193.1"/>
    </source>
</evidence>
<gene>
    <name evidence="3 5" type="primary">dapF</name>
    <name evidence="5" type="ORF">ACFQS8_11240</name>
</gene>
<feature type="binding site" evidence="3">
    <location>
        <begin position="69"/>
        <end position="70"/>
    </location>
    <ligand>
        <name>substrate</name>
    </ligand>
</feature>
<comment type="pathway">
    <text evidence="3">Amino-acid biosynthesis; L-lysine biosynthesis via DAP pathway; DL-2,6-diaminopimelate from LL-2,6-diaminopimelate: step 1/1.</text>
</comment>
<feature type="active site" description="Proton donor" evidence="3">
    <location>
        <position position="68"/>
    </location>
</feature>
<dbReference type="Pfam" id="PF01678">
    <property type="entry name" value="DAP_epimerase"/>
    <property type="match status" value="2"/>
</dbReference>
<dbReference type="EC" id="5.1.1.7" evidence="3 4"/>
<keyword evidence="2 3" id="KW-0413">Isomerase</keyword>
<feature type="binding site" evidence="3">
    <location>
        <begin position="207"/>
        <end position="208"/>
    </location>
    <ligand>
        <name>substrate</name>
    </ligand>
</feature>
<comment type="caution">
    <text evidence="5">The sequence shown here is derived from an EMBL/GenBank/DDBJ whole genome shotgun (WGS) entry which is preliminary data.</text>
</comment>
<evidence type="ECO:0000256" key="2">
    <source>
        <dbReference type="ARBA" id="ARBA00023235"/>
    </source>
</evidence>
<evidence type="ECO:0000256" key="3">
    <source>
        <dbReference type="HAMAP-Rule" id="MF_00197"/>
    </source>
</evidence>
<feature type="binding site" evidence="3">
    <location>
        <position position="59"/>
    </location>
    <ligand>
        <name>substrate</name>
    </ligand>
</feature>
<dbReference type="SUPFAM" id="SSF54506">
    <property type="entry name" value="Diaminopimelate epimerase-like"/>
    <property type="match status" value="2"/>
</dbReference>